<dbReference type="InterPro" id="IPR013783">
    <property type="entry name" value="Ig-like_fold"/>
</dbReference>
<accession>A0A4Y6Q4P7</accession>
<feature type="compositionally biased region" description="Polar residues" evidence="1">
    <location>
        <begin position="33"/>
        <end position="46"/>
    </location>
</feature>
<organism evidence="4 5">
    <name type="scientific">Persicimonas caeni</name>
    <dbReference type="NCBI Taxonomy" id="2292766"/>
    <lineage>
        <taxon>Bacteria</taxon>
        <taxon>Deltaproteobacteria</taxon>
        <taxon>Bradymonadales</taxon>
        <taxon>Bradymonadaceae</taxon>
        <taxon>Persicimonas</taxon>
    </lineage>
</organism>
<feature type="domain" description="IPT/TIG" evidence="3">
    <location>
        <begin position="48"/>
        <end position="117"/>
    </location>
</feature>
<evidence type="ECO:0000256" key="2">
    <source>
        <dbReference type="SAM" id="Phobius"/>
    </source>
</evidence>
<accession>A0A5B8YHA1</accession>
<dbReference type="Gene3D" id="2.60.40.10">
    <property type="entry name" value="Immunoglobulins"/>
    <property type="match status" value="1"/>
</dbReference>
<evidence type="ECO:0000259" key="3">
    <source>
        <dbReference type="Pfam" id="PF01833"/>
    </source>
</evidence>
<keyword evidence="2" id="KW-1133">Transmembrane helix</keyword>
<dbReference type="Proteomes" id="UP000315995">
    <property type="component" value="Chromosome"/>
</dbReference>
<reference evidence="4 5" key="1">
    <citation type="submission" date="2019-06" db="EMBL/GenBank/DDBJ databases">
        <title>Persicimonas caeni gen. nov., sp. nov., a predatory bacterium isolated from solar saltern.</title>
        <authorList>
            <person name="Wang S."/>
        </authorList>
    </citation>
    <scope>NUCLEOTIDE SEQUENCE [LARGE SCALE GENOMIC DNA]</scope>
    <source>
        <strain evidence="4 5">YN101</strain>
    </source>
</reference>
<feature type="compositionally biased region" description="Low complexity" evidence="1">
    <location>
        <begin position="132"/>
        <end position="143"/>
    </location>
</feature>
<dbReference type="InterPro" id="IPR014756">
    <property type="entry name" value="Ig_E-set"/>
</dbReference>
<dbReference type="OrthoDB" id="5479351at2"/>
<evidence type="ECO:0000313" key="4">
    <source>
        <dbReference type="EMBL" id="QDG54955.1"/>
    </source>
</evidence>
<dbReference type="InterPro" id="IPR002909">
    <property type="entry name" value="IPT_dom"/>
</dbReference>
<proteinExistence type="predicted"/>
<keyword evidence="2" id="KW-0472">Membrane</keyword>
<feature type="region of interest" description="Disordered" evidence="1">
    <location>
        <begin position="132"/>
        <end position="161"/>
    </location>
</feature>
<feature type="transmembrane region" description="Helical" evidence="2">
    <location>
        <begin position="169"/>
        <end position="189"/>
    </location>
</feature>
<protein>
    <submittedName>
        <fullName evidence="4">MYXO-CTERM sorting domain-containing protein</fullName>
    </submittedName>
</protein>
<evidence type="ECO:0000256" key="1">
    <source>
        <dbReference type="SAM" id="MobiDB-lite"/>
    </source>
</evidence>
<dbReference type="EMBL" id="CP041186">
    <property type="protein sequence ID" value="QDG54955.1"/>
    <property type="molecule type" value="Genomic_DNA"/>
</dbReference>
<dbReference type="InterPro" id="IPR024038">
    <property type="entry name" value="MYXO-CTERM"/>
</dbReference>
<keyword evidence="5" id="KW-1185">Reference proteome</keyword>
<sequence>MDVGIDAGADTGSSDIGLDAKPADVSGGEDVAQQDTSSGQQDTGAELSITSVSPSTITNDQSTNIAIVGGGFVAGAQVLIGAEAVGVTETQSGIIKATVPEGFALGMHDVIVTNPGGATAVLEDGLEVTEPGAADADAGAGADTDSVGQSNNGSGAAAEGCGCRSVDTAAATSTWAWVLAALALLGVMLRRRLVPTRRRC</sequence>
<dbReference type="SUPFAM" id="SSF81296">
    <property type="entry name" value="E set domains"/>
    <property type="match status" value="1"/>
</dbReference>
<gene>
    <name evidence="4" type="ORF">FIV42_24185</name>
</gene>
<dbReference type="Pfam" id="PF01833">
    <property type="entry name" value="TIG"/>
    <property type="match status" value="1"/>
</dbReference>
<keyword evidence="2" id="KW-0812">Transmembrane</keyword>
<dbReference type="NCBIfam" id="TIGR03901">
    <property type="entry name" value="MYXO-CTERM"/>
    <property type="match status" value="1"/>
</dbReference>
<dbReference type="AlphaFoldDB" id="A0A4Y6Q4P7"/>
<evidence type="ECO:0000313" key="5">
    <source>
        <dbReference type="Proteomes" id="UP000315995"/>
    </source>
</evidence>
<name>A0A4Y6Q4P7_PERCE</name>
<feature type="region of interest" description="Disordered" evidence="1">
    <location>
        <begin position="1"/>
        <end position="46"/>
    </location>
</feature>